<accession>A0A2K5AQ62</accession>
<feature type="transmembrane region" description="Helical" evidence="1">
    <location>
        <begin position="34"/>
        <end position="64"/>
    </location>
</feature>
<keyword evidence="1" id="KW-0812">Transmembrane</keyword>
<evidence type="ECO:0008006" key="4">
    <source>
        <dbReference type="Google" id="ProtNLM"/>
    </source>
</evidence>
<dbReference type="GO" id="GO:0016780">
    <property type="term" value="F:phosphotransferase activity, for other substituted phosphate groups"/>
    <property type="evidence" value="ECO:0007669"/>
    <property type="project" value="InterPro"/>
</dbReference>
<evidence type="ECO:0000313" key="2">
    <source>
        <dbReference type="EMBL" id="SPC33793.1"/>
    </source>
</evidence>
<proteinExistence type="predicted"/>
<dbReference type="KEGG" id="ncv:NCAV_0600"/>
<dbReference type="RefSeq" id="WP_148695144.1">
    <property type="nucleotide sequence ID" value="NZ_LT981265.1"/>
</dbReference>
<evidence type="ECO:0000256" key="1">
    <source>
        <dbReference type="SAM" id="Phobius"/>
    </source>
</evidence>
<dbReference type="Pfam" id="PF01066">
    <property type="entry name" value="CDP-OH_P_transf"/>
    <property type="match status" value="1"/>
</dbReference>
<protein>
    <recommendedName>
        <fullName evidence="4">CDP-alcohol phosphatidyltransferase</fullName>
    </recommendedName>
</protein>
<keyword evidence="1" id="KW-0472">Membrane</keyword>
<evidence type="ECO:0000313" key="3">
    <source>
        <dbReference type="Proteomes" id="UP000236248"/>
    </source>
</evidence>
<keyword evidence="1" id="KW-1133">Transmembrane helix</keyword>
<feature type="transmembrane region" description="Helical" evidence="1">
    <location>
        <begin position="151"/>
        <end position="169"/>
    </location>
</feature>
<feature type="transmembrane region" description="Helical" evidence="1">
    <location>
        <begin position="70"/>
        <end position="89"/>
    </location>
</feature>
<dbReference type="GO" id="GO:0016020">
    <property type="term" value="C:membrane"/>
    <property type="evidence" value="ECO:0007669"/>
    <property type="project" value="InterPro"/>
</dbReference>
<dbReference type="GO" id="GO:0008654">
    <property type="term" value="P:phospholipid biosynthetic process"/>
    <property type="evidence" value="ECO:0007669"/>
    <property type="project" value="InterPro"/>
</dbReference>
<gene>
    <name evidence="2" type="ORF">NCAV_0600</name>
</gene>
<sequence length="259" mass="29147">MKVSIDELKKRYLETKAHEKGWIWTYYVRRPISYYLAIFFLYFDISANKVTLLFLFTGVIGSLLLALGDYIMFILGALLIELAIILDCVDGNIARVRGSTTLGSVLDVWSGEIILVLSLFMLGVGLSGLANENMITLYILNNIISTTNGNIFLYIGSLTAIVSLASWAARNSWRVISKNFDDMKPTINGNIMKKLIENIFHYSGAYSLTMLIAAIFNILDLFLLLVGSAYCVNLFVIMYTIIKKAYSLDKKYINNCFVV</sequence>
<feature type="transmembrane region" description="Helical" evidence="1">
    <location>
        <begin position="199"/>
        <end position="216"/>
    </location>
</feature>
<organism evidence="2 3">
    <name type="scientific">Candidatus Nitrosocaldus cavascurensis</name>
    <dbReference type="NCBI Taxonomy" id="2058097"/>
    <lineage>
        <taxon>Archaea</taxon>
        <taxon>Nitrososphaerota</taxon>
        <taxon>Nitrososphaeria</taxon>
        <taxon>Candidatus Nitrosocaldales</taxon>
        <taxon>Candidatus Nitrosocaldaceae</taxon>
        <taxon>Candidatus Nitrosocaldus</taxon>
    </lineage>
</organism>
<dbReference type="InterPro" id="IPR043130">
    <property type="entry name" value="CDP-OH_PTrfase_TM_dom"/>
</dbReference>
<dbReference type="Proteomes" id="UP000236248">
    <property type="component" value="Chromosome NCAV"/>
</dbReference>
<dbReference type="GeneID" id="41594685"/>
<dbReference type="InterPro" id="IPR000462">
    <property type="entry name" value="CDP-OH_P_trans"/>
</dbReference>
<dbReference type="Gene3D" id="1.20.120.1760">
    <property type="match status" value="1"/>
</dbReference>
<dbReference type="EMBL" id="LT981265">
    <property type="protein sequence ID" value="SPC33793.1"/>
    <property type="molecule type" value="Genomic_DNA"/>
</dbReference>
<reference evidence="3" key="1">
    <citation type="submission" date="2018-01" db="EMBL/GenBank/DDBJ databases">
        <authorList>
            <person name="Kerou L M."/>
        </authorList>
    </citation>
    <scope>NUCLEOTIDE SEQUENCE [LARGE SCALE GENOMIC DNA]</scope>
    <source>
        <strain evidence="3">SCU2</strain>
    </source>
</reference>
<feature type="transmembrane region" description="Helical" evidence="1">
    <location>
        <begin position="222"/>
        <end position="242"/>
    </location>
</feature>
<feature type="transmembrane region" description="Helical" evidence="1">
    <location>
        <begin position="109"/>
        <end position="131"/>
    </location>
</feature>
<dbReference type="AlphaFoldDB" id="A0A2K5AQ62"/>
<keyword evidence="3" id="KW-1185">Reference proteome</keyword>
<name>A0A2K5AQ62_9ARCH</name>